<dbReference type="AlphaFoldDB" id="A0A1U7CS22"/>
<sequence>MDAPEADPAEPLAPPLDVTEVTPLPRPSFLKAVGRGAKTGFRAFSLVFGPFALLYLTVGLVPTAFGLGAGRGFGLHQLVFKVVLVYLAAVLLGIVVGAAAGLIGFLIDRARGSSRSGTRRSIADRPIRFFPWRRAQAAPGDLPRPRRRRWPWLVGVSVLLILATAFGVGIYAGRFVDRRLAAALAATDRDDPGWRFDELMAARVMPPDEDNSAIVVADVVAMMPEGWPSDAPVHPGGPTPTPTPSEAARAFERLARLESNVRMDDETADLVRAELADHADAVGLARTVADYEGGGHVLELTPNPIDIRLPETQEARLVARLLAADAAIQAQDGDIDGALESCRAILGVGRSIGDEPMVISKLVRIALGEIAMHSARRVLAQGEPSDAALAALQADLLHESPQTLLIEAMRGERAMLDEVIRKVRDAELSIAALSGQWSPGDPAHAIAPWGTLMFDNQRAVGLEWMNELVSAASRPPLERQAAWKAWRVEVGRVKESRLGMFVATLPLLMTPGATAAEKALTRYQASLGAAVILCAAERHRRKTGSWPESVAAIGPEFLADPPVDPFSGEAYRVERRDGRFLVHSVGPNLKDEHGAFEAKRWLDGGPDDVGTGAWDPALRRRPPDE</sequence>
<dbReference type="KEGG" id="pbor:BSF38_03272"/>
<keyword evidence="2" id="KW-1133">Transmembrane helix</keyword>
<dbReference type="EMBL" id="CP019082">
    <property type="protein sequence ID" value="APW61744.1"/>
    <property type="molecule type" value="Genomic_DNA"/>
</dbReference>
<organism evidence="3 4">
    <name type="scientific">Paludisphaera borealis</name>
    <dbReference type="NCBI Taxonomy" id="1387353"/>
    <lineage>
        <taxon>Bacteria</taxon>
        <taxon>Pseudomonadati</taxon>
        <taxon>Planctomycetota</taxon>
        <taxon>Planctomycetia</taxon>
        <taxon>Isosphaerales</taxon>
        <taxon>Isosphaeraceae</taxon>
        <taxon>Paludisphaera</taxon>
    </lineage>
</organism>
<reference evidence="4" key="1">
    <citation type="submission" date="2016-12" db="EMBL/GenBank/DDBJ databases">
        <title>Comparative genomics of four Isosphaeraceae planctomycetes: a common pool of plasmids and glycoside hydrolase genes.</title>
        <authorList>
            <person name="Ivanova A."/>
        </authorList>
    </citation>
    <scope>NUCLEOTIDE SEQUENCE [LARGE SCALE GENOMIC DNA]</scope>
    <source>
        <strain evidence="4">PX4</strain>
    </source>
</reference>
<proteinExistence type="predicted"/>
<keyword evidence="2" id="KW-0472">Membrane</keyword>
<feature type="transmembrane region" description="Helical" evidence="2">
    <location>
        <begin position="85"/>
        <end position="107"/>
    </location>
</feature>
<evidence type="ECO:0000256" key="2">
    <source>
        <dbReference type="SAM" id="Phobius"/>
    </source>
</evidence>
<keyword evidence="2" id="KW-0812">Transmembrane</keyword>
<feature type="transmembrane region" description="Helical" evidence="2">
    <location>
        <begin position="152"/>
        <end position="172"/>
    </location>
</feature>
<accession>A0A1U7CS22</accession>
<evidence type="ECO:0000256" key="1">
    <source>
        <dbReference type="SAM" id="MobiDB-lite"/>
    </source>
</evidence>
<gene>
    <name evidence="3" type="ORF">BSF38_03272</name>
</gene>
<keyword evidence="4" id="KW-1185">Reference proteome</keyword>
<dbReference type="Proteomes" id="UP000186309">
    <property type="component" value="Chromosome"/>
</dbReference>
<protein>
    <submittedName>
        <fullName evidence="3">Uncharacterized protein</fullName>
    </submittedName>
</protein>
<evidence type="ECO:0000313" key="4">
    <source>
        <dbReference type="Proteomes" id="UP000186309"/>
    </source>
</evidence>
<evidence type="ECO:0000313" key="3">
    <source>
        <dbReference type="EMBL" id="APW61744.1"/>
    </source>
</evidence>
<name>A0A1U7CS22_9BACT</name>
<feature type="transmembrane region" description="Helical" evidence="2">
    <location>
        <begin position="43"/>
        <end position="65"/>
    </location>
</feature>
<feature type="region of interest" description="Disordered" evidence="1">
    <location>
        <begin position="600"/>
        <end position="625"/>
    </location>
</feature>